<dbReference type="SMART" id="SM00028">
    <property type="entry name" value="TPR"/>
    <property type="match status" value="2"/>
</dbReference>
<dbReference type="Proteomes" id="UP000772812">
    <property type="component" value="Unassembled WGS sequence"/>
</dbReference>
<keyword evidence="1" id="KW-0802">TPR repeat</keyword>
<protein>
    <recommendedName>
        <fullName evidence="2">SPOR domain-containing protein</fullName>
    </recommendedName>
</protein>
<keyword evidence="4" id="KW-1185">Reference proteome</keyword>
<sequence length="387" mass="45997">MYNIKMRLILVFLLTVSFSFGFSEKERDILLRLIQGLYQDKVYNVAEKKCKKYLQKAPLDDPYREKVIKILFYALYNSKDREGFVNAVYLIEDEKLKEDTAKEIFSLGMKLLKDEPEKQAEVVKFYLPYLKGYQREEMYKFLASLYIKGKKWNEILKLPDKRYLNFYKVIALYKLGRYKDLISFTEQMSKFEPEDKDNVLYYRGLAYFSLGDKEKAARIIEAVTFKTPEMVKFLASYYFKKKDYIKAEKYLKILTLEKGYKDYAYYFLGVIEDLDKDYKKALKYYKKAAAYKTDFGKLAKKRINQLKKAGVVPSEKYYSVRIILYSSKNKAEALIKKKNLSDCFVKKYKKFYGVYCGRFESKKGAEKRKKELKNTGFKDAVIDEVSY</sequence>
<dbReference type="InterPro" id="IPR011990">
    <property type="entry name" value="TPR-like_helical_dom_sf"/>
</dbReference>
<proteinExistence type="predicted"/>
<evidence type="ECO:0000313" key="3">
    <source>
        <dbReference type="EMBL" id="MBK3333094.1"/>
    </source>
</evidence>
<evidence type="ECO:0000259" key="2">
    <source>
        <dbReference type="Pfam" id="PF05036"/>
    </source>
</evidence>
<dbReference type="Gene3D" id="1.25.40.10">
    <property type="entry name" value="Tetratricopeptide repeat domain"/>
    <property type="match status" value="2"/>
</dbReference>
<dbReference type="EMBL" id="JAACYA010000002">
    <property type="protein sequence ID" value="MBK3333094.1"/>
    <property type="molecule type" value="Genomic_DNA"/>
</dbReference>
<dbReference type="InterPro" id="IPR036680">
    <property type="entry name" value="SPOR-like_sf"/>
</dbReference>
<name>A0ABS1GJI5_9AQUI</name>
<dbReference type="RefSeq" id="WP_200674506.1">
    <property type="nucleotide sequence ID" value="NZ_JAACYA010000002.1"/>
</dbReference>
<evidence type="ECO:0000313" key="4">
    <source>
        <dbReference type="Proteomes" id="UP000772812"/>
    </source>
</evidence>
<feature type="domain" description="SPOR" evidence="2">
    <location>
        <begin position="315"/>
        <end position="382"/>
    </location>
</feature>
<dbReference type="InterPro" id="IPR007730">
    <property type="entry name" value="SPOR-like_dom"/>
</dbReference>
<accession>A0ABS1GJI5</accession>
<comment type="caution">
    <text evidence="3">The sequence shown here is derived from an EMBL/GenBank/DDBJ whole genome shotgun (WGS) entry which is preliminary data.</text>
</comment>
<dbReference type="SUPFAM" id="SSF110997">
    <property type="entry name" value="Sporulation related repeat"/>
    <property type="match status" value="1"/>
</dbReference>
<dbReference type="SUPFAM" id="SSF48452">
    <property type="entry name" value="TPR-like"/>
    <property type="match status" value="1"/>
</dbReference>
<feature type="repeat" description="TPR" evidence="1">
    <location>
        <begin position="262"/>
        <end position="295"/>
    </location>
</feature>
<dbReference type="Gene3D" id="3.30.70.1070">
    <property type="entry name" value="Sporulation related repeat"/>
    <property type="match status" value="1"/>
</dbReference>
<dbReference type="PROSITE" id="PS50005">
    <property type="entry name" value="TPR"/>
    <property type="match status" value="1"/>
</dbReference>
<dbReference type="InterPro" id="IPR019734">
    <property type="entry name" value="TPR_rpt"/>
</dbReference>
<organism evidence="3 4">
    <name type="scientific">Persephonella atlantica</name>
    <dbReference type="NCBI Taxonomy" id="2699429"/>
    <lineage>
        <taxon>Bacteria</taxon>
        <taxon>Pseudomonadati</taxon>
        <taxon>Aquificota</taxon>
        <taxon>Aquificia</taxon>
        <taxon>Aquificales</taxon>
        <taxon>Hydrogenothermaceae</taxon>
        <taxon>Persephonella</taxon>
    </lineage>
</organism>
<reference evidence="3 4" key="1">
    <citation type="journal article" date="2021" name="Syst. Appl. Microbiol.">
        <title>Persephonella atlantica sp. nov.: How to adapt to physico-chemical gradients in high temperature hydrothermal habitats.</title>
        <authorList>
            <person name="Francois D.X."/>
            <person name="Godfroy A."/>
            <person name="Mathien C."/>
            <person name="Aube J."/>
            <person name="Cathalot C."/>
            <person name="Lesongeur F."/>
            <person name="L'Haridon S."/>
            <person name="Philippon X."/>
            <person name="Roussel E.G."/>
        </authorList>
    </citation>
    <scope>NUCLEOTIDE SEQUENCE [LARGE SCALE GENOMIC DNA]</scope>
    <source>
        <strain evidence="3 4">MO1340</strain>
    </source>
</reference>
<gene>
    <name evidence="3" type="ORF">GWK41_08430</name>
</gene>
<dbReference type="Pfam" id="PF05036">
    <property type="entry name" value="SPOR"/>
    <property type="match status" value="1"/>
</dbReference>
<evidence type="ECO:0000256" key="1">
    <source>
        <dbReference type="PROSITE-ProRule" id="PRU00339"/>
    </source>
</evidence>